<dbReference type="GO" id="GO:0004519">
    <property type="term" value="F:endonuclease activity"/>
    <property type="evidence" value="ECO:0007669"/>
    <property type="project" value="UniProtKB-KW"/>
</dbReference>
<evidence type="ECO:0000259" key="1">
    <source>
        <dbReference type="Pfam" id="PF13391"/>
    </source>
</evidence>
<sequence>MALKSRDARAIELVRNGKSIVVANVSGELVFGPSRFIGYQNNSIDVHLDLRSERDGKETNPAIKRVLGMERCLHATAEAEFLRYCVELGVYPPGNKRQYWVLPDAMLLIDLQAVRHDKMAGETEKVQLQKARLGQGAFRAKLEAKWSGCCVTGCKIREVLRASHIKPWKDCTNEERLDGDNGLLLVANLDALFDRGLISFSSDGALVRAPKITENELQMLIGDAPGRIRLNGRQADYMRCHRELHGF</sequence>
<reference evidence="2" key="1">
    <citation type="submission" date="2021-04" db="EMBL/GenBank/DDBJ databases">
        <title>Oceanospirillales bacteria with DddD are important DMSP degraders in coastal seawater.</title>
        <authorList>
            <person name="Liu J."/>
        </authorList>
    </citation>
    <scope>NUCLEOTIDE SEQUENCE</scope>
    <source>
        <strain evidence="2">D13-1</strain>
    </source>
</reference>
<name>A0ABY5HK93_9GAMM</name>
<feature type="domain" description="HNH nuclease" evidence="1">
    <location>
        <begin position="149"/>
        <end position="200"/>
    </location>
</feature>
<protein>
    <submittedName>
        <fullName evidence="2">HNH endonuclease</fullName>
    </submittedName>
</protein>
<evidence type="ECO:0000313" key="3">
    <source>
        <dbReference type="Proteomes" id="UP001058461"/>
    </source>
</evidence>
<keyword evidence="2" id="KW-0255">Endonuclease</keyword>
<keyword evidence="3" id="KW-1185">Reference proteome</keyword>
<dbReference type="EMBL" id="CP073347">
    <property type="protein sequence ID" value="UTW12811.1"/>
    <property type="molecule type" value="Genomic_DNA"/>
</dbReference>
<accession>A0ABY5HK93</accession>
<keyword evidence="2" id="KW-0378">Hydrolase</keyword>
<gene>
    <name evidence="2" type="ORF">KDW95_03805</name>
</gene>
<dbReference type="Proteomes" id="UP001058461">
    <property type="component" value="Chromosome"/>
</dbReference>
<proteinExistence type="predicted"/>
<evidence type="ECO:0000313" key="2">
    <source>
        <dbReference type="EMBL" id="UTW12811.1"/>
    </source>
</evidence>
<dbReference type="InterPro" id="IPR003615">
    <property type="entry name" value="HNH_nuc"/>
</dbReference>
<organism evidence="2 3">
    <name type="scientific">Marinobacterium rhizophilum</name>
    <dbReference type="NCBI Taxonomy" id="420402"/>
    <lineage>
        <taxon>Bacteria</taxon>
        <taxon>Pseudomonadati</taxon>
        <taxon>Pseudomonadota</taxon>
        <taxon>Gammaproteobacteria</taxon>
        <taxon>Oceanospirillales</taxon>
        <taxon>Oceanospirillaceae</taxon>
        <taxon>Marinobacterium</taxon>
    </lineage>
</organism>
<dbReference type="RefSeq" id="WP_255854942.1">
    <property type="nucleotide sequence ID" value="NZ_CP073347.1"/>
</dbReference>
<keyword evidence="2" id="KW-0540">Nuclease</keyword>
<dbReference type="Pfam" id="PF13391">
    <property type="entry name" value="HNH_2"/>
    <property type="match status" value="1"/>
</dbReference>